<organism evidence="2">
    <name type="scientific">uncultured Caudovirales phage</name>
    <dbReference type="NCBI Taxonomy" id="2100421"/>
    <lineage>
        <taxon>Viruses</taxon>
        <taxon>Duplodnaviria</taxon>
        <taxon>Heunggongvirae</taxon>
        <taxon>Uroviricota</taxon>
        <taxon>Caudoviricetes</taxon>
        <taxon>Peduoviridae</taxon>
        <taxon>Maltschvirus</taxon>
        <taxon>Maltschvirus maltsch</taxon>
    </lineage>
</organism>
<dbReference type="EMBL" id="LR796284">
    <property type="protein sequence ID" value="CAB4134480.1"/>
    <property type="molecule type" value="Genomic_DNA"/>
</dbReference>
<feature type="domain" description="Calcineurin-like phosphoesterase" evidence="1">
    <location>
        <begin position="1"/>
        <end position="226"/>
    </location>
</feature>
<reference evidence="2" key="1">
    <citation type="submission" date="2020-04" db="EMBL/GenBank/DDBJ databases">
        <authorList>
            <person name="Chiriac C."/>
            <person name="Salcher M."/>
            <person name="Ghai R."/>
            <person name="Kavagutti S V."/>
        </authorList>
    </citation>
    <scope>NUCLEOTIDE SEQUENCE</scope>
</reference>
<protein>
    <submittedName>
        <fullName evidence="2">Calcineurin-like phosphoesterase domain, ApaH type</fullName>
    </submittedName>
</protein>
<dbReference type="SUPFAM" id="SSF56300">
    <property type="entry name" value="Metallo-dependent phosphatases"/>
    <property type="match status" value="1"/>
</dbReference>
<dbReference type="GO" id="GO:0016787">
    <property type="term" value="F:hydrolase activity"/>
    <property type="evidence" value="ECO:0007669"/>
    <property type="project" value="InterPro"/>
</dbReference>
<dbReference type="PANTHER" id="PTHR37844:SF2">
    <property type="entry name" value="SER_THR PROTEIN PHOSPHATASE SUPERFAMILY (AFU_ORTHOLOGUE AFUA_1G14840)"/>
    <property type="match status" value="1"/>
</dbReference>
<accession>A0A6J5LNB0</accession>
<name>A0A6J5LNB0_9CAUD</name>
<dbReference type="InterPro" id="IPR004843">
    <property type="entry name" value="Calcineurin-like_PHP"/>
</dbReference>
<evidence type="ECO:0000313" key="2">
    <source>
        <dbReference type="EMBL" id="CAB4134480.1"/>
    </source>
</evidence>
<dbReference type="InterPro" id="IPR029052">
    <property type="entry name" value="Metallo-depent_PP-like"/>
</dbReference>
<dbReference type="PANTHER" id="PTHR37844">
    <property type="entry name" value="SER/THR PROTEIN PHOSPHATASE SUPERFAMILY (AFU_ORTHOLOGUE AFUA_1G14840)"/>
    <property type="match status" value="1"/>
</dbReference>
<gene>
    <name evidence="2" type="ORF">UFOVP273_99</name>
</gene>
<dbReference type="Pfam" id="PF00149">
    <property type="entry name" value="Metallophos"/>
    <property type="match status" value="1"/>
</dbReference>
<dbReference type="Gene3D" id="3.60.21.10">
    <property type="match status" value="1"/>
</dbReference>
<evidence type="ECO:0000259" key="1">
    <source>
        <dbReference type="Pfam" id="PF00149"/>
    </source>
</evidence>
<sequence length="259" mass="29233">MKISIVSDLHLEFCYNKNIMPKLDNVDNAETLVLAGDIFPPAHFNPKVDFIAEVRAFLLDLKSKWKHVLAIAGNHEYYGWNIQEAGQYLKKFYNELGIVFLDDSVKDIEGVRFIGSTLWTDMNKGSALAQSNAKSMLYDFSCITNGPGKRLSPYDTTVFHRNSAAFIRAMREPGCVVITHHLPSWGSVSQRFRNPLDLTNYCFYSDLDDMILDSGIKLWIHGHTHDACDYMLGDTRVVCNPLGYPGENGRAYGPVTVEI</sequence>
<proteinExistence type="predicted"/>